<evidence type="ECO:0000313" key="3">
    <source>
        <dbReference type="EMBL" id="OSI17503.1"/>
    </source>
</evidence>
<name>A0A1X3DC66_9NEIS</name>
<gene>
    <name evidence="3" type="ORF">BV912_10895</name>
</gene>
<protein>
    <submittedName>
        <fullName evidence="3">RNA pseudouridine synthase</fullName>
    </submittedName>
</protein>
<feature type="domain" description="Pseudouridine synthase RsuA/RluA-like" evidence="2">
    <location>
        <begin position="10"/>
        <end position="153"/>
    </location>
</feature>
<dbReference type="GO" id="GO:0009982">
    <property type="term" value="F:pseudouridine synthase activity"/>
    <property type="evidence" value="ECO:0007669"/>
    <property type="project" value="InterPro"/>
</dbReference>
<dbReference type="GO" id="GO:0140098">
    <property type="term" value="F:catalytic activity, acting on RNA"/>
    <property type="evidence" value="ECO:0007669"/>
    <property type="project" value="UniProtKB-ARBA"/>
</dbReference>
<comment type="similarity">
    <text evidence="1">Belongs to the pseudouridine synthase RluA family.</text>
</comment>
<evidence type="ECO:0000259" key="2">
    <source>
        <dbReference type="Pfam" id="PF00849"/>
    </source>
</evidence>
<dbReference type="InterPro" id="IPR006145">
    <property type="entry name" value="PsdUridine_synth_RsuA/RluA"/>
</dbReference>
<dbReference type="STRING" id="1931275.BV914_05100"/>
<dbReference type="Gene3D" id="3.30.2350.10">
    <property type="entry name" value="Pseudouridine synthase"/>
    <property type="match status" value="1"/>
</dbReference>
<evidence type="ECO:0000313" key="4">
    <source>
        <dbReference type="Proteomes" id="UP000193303"/>
    </source>
</evidence>
<dbReference type="PROSITE" id="PS01129">
    <property type="entry name" value="PSI_RLU"/>
    <property type="match status" value="1"/>
</dbReference>
<sequence>MFSVLFRHSDFIAINKPADMSVHQDQDSDGLTRQLAAQLNVERVWLVHRLDKPTSGVLLLALNEAAASVLARQFAERKMHKTYIALSDRKPLKKQGRIKGGMEKSRRGTWKLTRSNEHPAVTDFCSRSAVPGIRLFELHPQTGRTHQLRVALKSIGSPIVGDTLYGGTPAPRLFLHALNLRFNYQSEDFDITAPTDEMWLPYFSDGLQPL</sequence>
<comment type="caution">
    <text evidence="3">The sequence shown here is derived from an EMBL/GenBank/DDBJ whole genome shotgun (WGS) entry which is preliminary data.</text>
</comment>
<dbReference type="InterPro" id="IPR006224">
    <property type="entry name" value="PsdUridine_synth_RluA-like_CS"/>
</dbReference>
<dbReference type="GO" id="GO:0000455">
    <property type="term" value="P:enzyme-directed rRNA pseudouridine synthesis"/>
    <property type="evidence" value="ECO:0007669"/>
    <property type="project" value="TreeGrafter"/>
</dbReference>
<dbReference type="InterPro" id="IPR020103">
    <property type="entry name" value="PsdUridine_synth_cat_dom_sf"/>
</dbReference>
<dbReference type="Pfam" id="PF00849">
    <property type="entry name" value="PseudoU_synth_2"/>
    <property type="match status" value="1"/>
</dbReference>
<dbReference type="CDD" id="cd02869">
    <property type="entry name" value="PseudoU_synth_RluA_like"/>
    <property type="match status" value="1"/>
</dbReference>
<dbReference type="OrthoDB" id="9785808at2"/>
<dbReference type="NCBIfam" id="TIGR01621">
    <property type="entry name" value="RluA-like"/>
    <property type="match status" value="1"/>
</dbReference>
<dbReference type="RefSeq" id="WP_085360498.1">
    <property type="nucleotide sequence ID" value="NZ_MTAB01000033.1"/>
</dbReference>
<dbReference type="EMBL" id="MTAB01000033">
    <property type="protein sequence ID" value="OSI17503.1"/>
    <property type="molecule type" value="Genomic_DNA"/>
</dbReference>
<organism evidence="3 4">
    <name type="scientific">Neisseria dumasiana</name>
    <dbReference type="NCBI Taxonomy" id="1931275"/>
    <lineage>
        <taxon>Bacteria</taxon>
        <taxon>Pseudomonadati</taxon>
        <taxon>Pseudomonadota</taxon>
        <taxon>Betaproteobacteria</taxon>
        <taxon>Neisseriales</taxon>
        <taxon>Neisseriaceae</taxon>
        <taxon>Neisseria</taxon>
    </lineage>
</organism>
<dbReference type="GO" id="GO:0003723">
    <property type="term" value="F:RNA binding"/>
    <property type="evidence" value="ECO:0007669"/>
    <property type="project" value="InterPro"/>
</dbReference>
<dbReference type="PANTHER" id="PTHR21600">
    <property type="entry name" value="MITOCHONDRIAL RNA PSEUDOURIDINE SYNTHASE"/>
    <property type="match status" value="1"/>
</dbReference>
<proteinExistence type="inferred from homology"/>
<reference evidence="4" key="1">
    <citation type="submission" date="2017-01" db="EMBL/GenBank/DDBJ databases">
        <authorList>
            <person name="Mah S.A."/>
            <person name="Swanson W.J."/>
            <person name="Moy G.W."/>
            <person name="Vacquier V.D."/>
        </authorList>
    </citation>
    <scope>NUCLEOTIDE SEQUENCE [LARGE SCALE GENOMIC DNA]</scope>
    <source>
        <strain evidence="4">124861</strain>
    </source>
</reference>
<dbReference type="Proteomes" id="UP000193303">
    <property type="component" value="Unassembled WGS sequence"/>
</dbReference>
<dbReference type="AlphaFoldDB" id="A0A1X3DC66"/>
<dbReference type="SUPFAM" id="SSF55120">
    <property type="entry name" value="Pseudouridine synthase"/>
    <property type="match status" value="1"/>
</dbReference>
<dbReference type="InterPro" id="IPR006508">
    <property type="entry name" value="PsdUridine_synth_RluA-like"/>
</dbReference>
<evidence type="ECO:0000256" key="1">
    <source>
        <dbReference type="ARBA" id="ARBA00010876"/>
    </source>
</evidence>
<dbReference type="PANTHER" id="PTHR21600:SF87">
    <property type="entry name" value="RNA PSEUDOURIDYLATE SYNTHASE DOMAIN-CONTAINING PROTEIN 1"/>
    <property type="match status" value="1"/>
</dbReference>
<accession>A0A1X3DC66</accession>
<dbReference type="InterPro" id="IPR050188">
    <property type="entry name" value="RluA_PseudoU_synthase"/>
</dbReference>